<gene>
    <name evidence="3" type="ORF">K431DRAFT_120631</name>
</gene>
<accession>A0A9P4Q1Z2</accession>
<reference evidence="3" key="1">
    <citation type="journal article" date="2020" name="Stud. Mycol.">
        <title>101 Dothideomycetes genomes: a test case for predicting lifestyles and emergence of pathogens.</title>
        <authorList>
            <person name="Haridas S."/>
            <person name="Albert R."/>
            <person name="Binder M."/>
            <person name="Bloem J."/>
            <person name="Labutti K."/>
            <person name="Salamov A."/>
            <person name="Andreopoulos B."/>
            <person name="Baker S."/>
            <person name="Barry K."/>
            <person name="Bills G."/>
            <person name="Bluhm B."/>
            <person name="Cannon C."/>
            <person name="Castanera R."/>
            <person name="Culley D."/>
            <person name="Daum C."/>
            <person name="Ezra D."/>
            <person name="Gonzalez J."/>
            <person name="Henrissat B."/>
            <person name="Kuo A."/>
            <person name="Liang C."/>
            <person name="Lipzen A."/>
            <person name="Lutzoni F."/>
            <person name="Magnuson J."/>
            <person name="Mondo S."/>
            <person name="Nolan M."/>
            <person name="Ohm R."/>
            <person name="Pangilinan J."/>
            <person name="Park H.-J."/>
            <person name="Ramirez L."/>
            <person name="Alfaro M."/>
            <person name="Sun H."/>
            <person name="Tritt A."/>
            <person name="Yoshinaga Y."/>
            <person name="Zwiers L.-H."/>
            <person name="Turgeon B."/>
            <person name="Goodwin S."/>
            <person name="Spatafora J."/>
            <person name="Crous P."/>
            <person name="Grigoriev I."/>
        </authorList>
    </citation>
    <scope>NUCLEOTIDE SEQUENCE</scope>
    <source>
        <strain evidence="3">CBS 116435</strain>
    </source>
</reference>
<evidence type="ECO:0000259" key="2">
    <source>
        <dbReference type="Pfam" id="PF24883"/>
    </source>
</evidence>
<sequence length="84" mass="9591">MARSVIFQLYQTPDGSRKHPEQLHASCDNGTDQSQGRAFRAMLYNTLEETDDVHIVLDGLDECRVREELLRGLPDQIHDVHTSL</sequence>
<keyword evidence="4" id="KW-1185">Reference proteome</keyword>
<dbReference type="Proteomes" id="UP000799441">
    <property type="component" value="Unassembled WGS sequence"/>
</dbReference>
<name>A0A9P4Q1Z2_9PEZI</name>
<keyword evidence="1" id="KW-0677">Repeat</keyword>
<dbReference type="InterPro" id="IPR056884">
    <property type="entry name" value="NPHP3-like_N"/>
</dbReference>
<comment type="caution">
    <text evidence="3">The sequence shown here is derived from an EMBL/GenBank/DDBJ whole genome shotgun (WGS) entry which is preliminary data.</text>
</comment>
<dbReference type="Pfam" id="PF24883">
    <property type="entry name" value="NPHP3_N"/>
    <property type="match status" value="1"/>
</dbReference>
<dbReference type="AlphaFoldDB" id="A0A9P4Q1Z2"/>
<dbReference type="OrthoDB" id="1577640at2759"/>
<proteinExistence type="predicted"/>
<evidence type="ECO:0000256" key="1">
    <source>
        <dbReference type="ARBA" id="ARBA00022737"/>
    </source>
</evidence>
<evidence type="ECO:0000313" key="4">
    <source>
        <dbReference type="Proteomes" id="UP000799441"/>
    </source>
</evidence>
<protein>
    <recommendedName>
        <fullName evidence="2">Nephrocystin 3-like N-terminal domain-containing protein</fullName>
    </recommendedName>
</protein>
<feature type="domain" description="Nephrocystin 3-like N-terminal" evidence="2">
    <location>
        <begin position="1"/>
        <end position="78"/>
    </location>
</feature>
<organism evidence="3 4">
    <name type="scientific">Polychaeton citri CBS 116435</name>
    <dbReference type="NCBI Taxonomy" id="1314669"/>
    <lineage>
        <taxon>Eukaryota</taxon>
        <taxon>Fungi</taxon>
        <taxon>Dikarya</taxon>
        <taxon>Ascomycota</taxon>
        <taxon>Pezizomycotina</taxon>
        <taxon>Dothideomycetes</taxon>
        <taxon>Dothideomycetidae</taxon>
        <taxon>Capnodiales</taxon>
        <taxon>Capnodiaceae</taxon>
        <taxon>Polychaeton</taxon>
    </lineage>
</organism>
<dbReference type="EMBL" id="MU003815">
    <property type="protein sequence ID" value="KAF2719102.1"/>
    <property type="molecule type" value="Genomic_DNA"/>
</dbReference>
<evidence type="ECO:0000313" key="3">
    <source>
        <dbReference type="EMBL" id="KAF2719102.1"/>
    </source>
</evidence>